<dbReference type="Pfam" id="PF13520">
    <property type="entry name" value="AA_permease_2"/>
    <property type="match status" value="1"/>
</dbReference>
<feature type="transmembrane region" description="Helical" evidence="6">
    <location>
        <begin position="218"/>
        <end position="240"/>
    </location>
</feature>
<protein>
    <submittedName>
        <fullName evidence="7">Amino acid permease</fullName>
    </submittedName>
</protein>
<keyword evidence="2" id="KW-0813">Transport</keyword>
<feature type="transmembrane region" description="Helical" evidence="6">
    <location>
        <begin position="37"/>
        <end position="59"/>
    </location>
</feature>
<dbReference type="EMBL" id="JARUJP010000001">
    <property type="protein sequence ID" value="MDW8799769.1"/>
    <property type="molecule type" value="Genomic_DNA"/>
</dbReference>
<dbReference type="PANTHER" id="PTHR43243:SF4">
    <property type="entry name" value="CATIONIC AMINO ACID TRANSPORTER 4"/>
    <property type="match status" value="1"/>
</dbReference>
<evidence type="ECO:0000256" key="4">
    <source>
        <dbReference type="ARBA" id="ARBA00022989"/>
    </source>
</evidence>
<proteinExistence type="predicted"/>
<keyword evidence="5 6" id="KW-0472">Membrane</keyword>
<dbReference type="PIRSF" id="PIRSF006060">
    <property type="entry name" value="AA_transporter"/>
    <property type="match status" value="1"/>
</dbReference>
<evidence type="ECO:0000256" key="2">
    <source>
        <dbReference type="ARBA" id="ARBA00022448"/>
    </source>
</evidence>
<keyword evidence="3 6" id="KW-0812">Transmembrane</keyword>
<reference evidence="7 8" key="1">
    <citation type="submission" date="2023-04" db="EMBL/GenBank/DDBJ databases">
        <title>Clostridium tannerae sp. nov., isolated from the fecal material of an alpaca.</title>
        <authorList>
            <person name="Miller S."/>
            <person name="Hendry M."/>
            <person name="King J."/>
            <person name="Sankaranarayanan K."/>
            <person name="Lawson P.A."/>
        </authorList>
    </citation>
    <scope>NUCLEOTIDE SEQUENCE [LARGE SCALE GENOMIC DNA]</scope>
    <source>
        <strain evidence="7 8">A1-XYC3</strain>
    </source>
</reference>
<feature type="transmembrane region" description="Helical" evidence="6">
    <location>
        <begin position="360"/>
        <end position="377"/>
    </location>
</feature>
<evidence type="ECO:0000256" key="5">
    <source>
        <dbReference type="ARBA" id="ARBA00023136"/>
    </source>
</evidence>
<feature type="transmembrane region" description="Helical" evidence="6">
    <location>
        <begin position="261"/>
        <end position="286"/>
    </location>
</feature>
<dbReference type="Proteomes" id="UP001281656">
    <property type="component" value="Unassembled WGS sequence"/>
</dbReference>
<keyword evidence="8" id="KW-1185">Reference proteome</keyword>
<feature type="transmembrane region" description="Helical" evidence="6">
    <location>
        <begin position="190"/>
        <end position="212"/>
    </location>
</feature>
<feature type="transmembrane region" description="Helical" evidence="6">
    <location>
        <begin position="415"/>
        <end position="433"/>
    </location>
</feature>
<feature type="transmembrane region" description="Helical" evidence="6">
    <location>
        <begin position="97"/>
        <end position="114"/>
    </location>
</feature>
<feature type="transmembrane region" description="Helical" evidence="6">
    <location>
        <begin position="306"/>
        <end position="329"/>
    </location>
</feature>
<evidence type="ECO:0000256" key="3">
    <source>
        <dbReference type="ARBA" id="ARBA00022692"/>
    </source>
</evidence>
<name>A0ABU4JP58_9CLOT</name>
<sequence length="474" mass="49994">MASNNKSIFRTKSIEGLLAQTASKGKGLKKVLGAFELTMLGIGAIIGTGIFVLTGVAAADYAGPALVLSFVFSGIACSFAALCYAELAAMIPVAGSAYTFGYVGLGEIWAWIIGWDLVLEYVVAVAAVAVGWSGYIVSLLKAGGINVPAALCNPPGQNGGIVNLPSVIILFIITLFLLRGVSESAKLNNILVVIKLAVVIIFIALGVGHVNPANWNPFFPYGVSGVFKGAAIIFFAYIGFDAVSTAAEEVKNPQRDLPIGIVGSLLVCTVLYIIVSAILTGMVPYAQYHNNAAPVAYALAQVGINWGSALVSVGAVCGITSVLLVMTFGSTRLLFSLSRDGLLPTVFAEVHPKFGTPVKSTLLVGVMTMVLSGFVQIGKLAEMTNIGTLAAFCVVSASVIVLRKKMPDFNRPFKCPGAPVTPVIAIIFCLYLIYNLPNFTKMVFVIWIALGFIVYFAYGKSHSLMNFEEETGTK</sequence>
<dbReference type="RefSeq" id="WP_318796455.1">
    <property type="nucleotide sequence ID" value="NZ_JARUJP010000001.1"/>
</dbReference>
<feature type="transmembrane region" description="Helical" evidence="6">
    <location>
        <begin position="439"/>
        <end position="458"/>
    </location>
</feature>
<evidence type="ECO:0000313" key="8">
    <source>
        <dbReference type="Proteomes" id="UP001281656"/>
    </source>
</evidence>
<gene>
    <name evidence="7" type="ORF">P8V03_01200</name>
</gene>
<evidence type="ECO:0000256" key="1">
    <source>
        <dbReference type="ARBA" id="ARBA00004141"/>
    </source>
</evidence>
<evidence type="ECO:0000256" key="6">
    <source>
        <dbReference type="SAM" id="Phobius"/>
    </source>
</evidence>
<organism evidence="7 8">
    <name type="scientific">Clostridium tanneri</name>
    <dbReference type="NCBI Taxonomy" id="3037988"/>
    <lineage>
        <taxon>Bacteria</taxon>
        <taxon>Bacillati</taxon>
        <taxon>Bacillota</taxon>
        <taxon>Clostridia</taxon>
        <taxon>Eubacteriales</taxon>
        <taxon>Clostridiaceae</taxon>
        <taxon>Clostridium</taxon>
    </lineage>
</organism>
<dbReference type="InterPro" id="IPR002293">
    <property type="entry name" value="AA/rel_permease1"/>
</dbReference>
<keyword evidence="4 6" id="KW-1133">Transmembrane helix</keyword>
<dbReference type="PANTHER" id="PTHR43243">
    <property type="entry name" value="INNER MEMBRANE TRANSPORTER YGJI-RELATED"/>
    <property type="match status" value="1"/>
</dbReference>
<feature type="transmembrane region" description="Helical" evidence="6">
    <location>
        <begin position="160"/>
        <end position="178"/>
    </location>
</feature>
<comment type="caution">
    <text evidence="7">The sequence shown here is derived from an EMBL/GenBank/DDBJ whole genome shotgun (WGS) entry which is preliminary data.</text>
</comment>
<feature type="transmembrane region" description="Helical" evidence="6">
    <location>
        <begin position="121"/>
        <end position="140"/>
    </location>
</feature>
<comment type="subcellular location">
    <subcellularLocation>
        <location evidence="1">Membrane</location>
        <topology evidence="1">Multi-pass membrane protein</topology>
    </subcellularLocation>
</comment>
<evidence type="ECO:0000313" key="7">
    <source>
        <dbReference type="EMBL" id="MDW8799769.1"/>
    </source>
</evidence>
<feature type="transmembrane region" description="Helical" evidence="6">
    <location>
        <begin position="66"/>
        <end position="91"/>
    </location>
</feature>
<feature type="transmembrane region" description="Helical" evidence="6">
    <location>
        <begin position="383"/>
        <end position="403"/>
    </location>
</feature>
<accession>A0ABU4JP58</accession>
<dbReference type="Gene3D" id="1.20.1740.10">
    <property type="entry name" value="Amino acid/polyamine transporter I"/>
    <property type="match status" value="1"/>
</dbReference>